<dbReference type="Pfam" id="PF08240">
    <property type="entry name" value="ADH_N"/>
    <property type="match status" value="1"/>
</dbReference>
<comment type="caution">
    <text evidence="12">The sequence shown here is derived from an EMBL/GenBank/DDBJ whole genome shotgun (WGS) entry which is preliminary data.</text>
</comment>
<dbReference type="InterPro" id="IPR029063">
    <property type="entry name" value="SAM-dependent_MTases_sf"/>
</dbReference>
<dbReference type="Gene3D" id="1.10.1200.10">
    <property type="entry name" value="ACP-like"/>
    <property type="match status" value="1"/>
</dbReference>
<dbReference type="PROSITE" id="PS51257">
    <property type="entry name" value="PROKAR_LIPOPROTEIN"/>
    <property type="match status" value="1"/>
</dbReference>
<dbReference type="InterPro" id="IPR001227">
    <property type="entry name" value="Ac_transferase_dom_sf"/>
</dbReference>
<dbReference type="InterPro" id="IPR016036">
    <property type="entry name" value="Malonyl_transacylase_ACP-bd"/>
</dbReference>
<dbReference type="InterPro" id="IPR016035">
    <property type="entry name" value="Acyl_Trfase/lysoPLipase"/>
</dbReference>
<dbReference type="Pfam" id="PF23114">
    <property type="entry name" value="NAD-bd_HRPKS_sdrA"/>
    <property type="match status" value="1"/>
</dbReference>
<dbReference type="InterPro" id="IPR020843">
    <property type="entry name" value="ER"/>
</dbReference>
<feature type="compositionally biased region" description="Basic and acidic residues" evidence="8">
    <location>
        <begin position="2297"/>
        <end position="2307"/>
    </location>
</feature>
<keyword evidence="3" id="KW-0808">Transferase</keyword>
<dbReference type="Gene3D" id="3.40.47.10">
    <property type="match status" value="1"/>
</dbReference>
<dbReference type="InterPro" id="IPR011032">
    <property type="entry name" value="GroES-like_sf"/>
</dbReference>
<dbReference type="InterPro" id="IPR009081">
    <property type="entry name" value="PP-bd_ACP"/>
</dbReference>
<dbReference type="SUPFAM" id="SSF55048">
    <property type="entry name" value="Probable ACP-binding domain of malonyl-CoA ACP transacylase"/>
    <property type="match status" value="1"/>
</dbReference>
<dbReference type="Pfam" id="PF08659">
    <property type="entry name" value="KR"/>
    <property type="match status" value="1"/>
</dbReference>
<evidence type="ECO:0000256" key="5">
    <source>
        <dbReference type="ARBA" id="ARBA00023268"/>
    </source>
</evidence>
<dbReference type="Gene3D" id="3.30.70.3290">
    <property type="match status" value="1"/>
</dbReference>
<dbReference type="InterPro" id="IPR049552">
    <property type="entry name" value="PKS_DH_N"/>
</dbReference>
<evidence type="ECO:0000259" key="9">
    <source>
        <dbReference type="PROSITE" id="PS50075"/>
    </source>
</evidence>
<accession>A0A8T9BK27</accession>
<dbReference type="Pfam" id="PF02801">
    <property type="entry name" value="Ketoacyl-synt_C"/>
    <property type="match status" value="1"/>
</dbReference>
<gene>
    <name evidence="12" type="primary">af370_0</name>
    <name evidence="12" type="ORF">LARI1_G002474</name>
</gene>
<protein>
    <submittedName>
        <fullName evidence="12">Fumagillin dodecapentaenoate synthase</fullName>
    </submittedName>
</protein>
<dbReference type="PROSITE" id="PS50075">
    <property type="entry name" value="CARRIER"/>
    <property type="match status" value="1"/>
</dbReference>
<dbReference type="InterPro" id="IPR049551">
    <property type="entry name" value="PKS_DH_C"/>
</dbReference>
<dbReference type="InterPro" id="IPR032821">
    <property type="entry name" value="PKS_assoc"/>
</dbReference>
<dbReference type="Gene3D" id="3.10.129.110">
    <property type="entry name" value="Polyketide synthase dehydratase"/>
    <property type="match status" value="1"/>
</dbReference>
<dbReference type="GO" id="GO:1901336">
    <property type="term" value="P:lactone biosynthetic process"/>
    <property type="evidence" value="ECO:0007669"/>
    <property type="project" value="UniProtKB-ARBA"/>
</dbReference>
<evidence type="ECO:0000313" key="13">
    <source>
        <dbReference type="Proteomes" id="UP000469559"/>
    </source>
</evidence>
<evidence type="ECO:0000256" key="8">
    <source>
        <dbReference type="SAM" id="MobiDB-lite"/>
    </source>
</evidence>
<dbReference type="PROSITE" id="PS52004">
    <property type="entry name" value="KS3_2"/>
    <property type="match status" value="1"/>
</dbReference>
<feature type="region of interest" description="Disordered" evidence="8">
    <location>
        <begin position="2288"/>
        <end position="2307"/>
    </location>
</feature>
<dbReference type="SUPFAM" id="SSF47336">
    <property type="entry name" value="ACP-like"/>
    <property type="match status" value="1"/>
</dbReference>
<dbReference type="SMART" id="SM00826">
    <property type="entry name" value="PKS_DH"/>
    <property type="match status" value="1"/>
</dbReference>
<dbReference type="InterPro" id="IPR016039">
    <property type="entry name" value="Thiolase-like"/>
</dbReference>
<dbReference type="Gene3D" id="3.40.50.720">
    <property type="entry name" value="NAD(P)-binding Rossmann-like Domain"/>
    <property type="match status" value="2"/>
</dbReference>
<dbReference type="InterPro" id="IPR036291">
    <property type="entry name" value="NAD(P)-bd_dom_sf"/>
</dbReference>
<evidence type="ECO:0000259" key="10">
    <source>
        <dbReference type="PROSITE" id="PS52004"/>
    </source>
</evidence>
<evidence type="ECO:0000256" key="4">
    <source>
        <dbReference type="ARBA" id="ARBA00022857"/>
    </source>
</evidence>
<dbReference type="PANTHER" id="PTHR43775">
    <property type="entry name" value="FATTY ACID SYNTHASE"/>
    <property type="match status" value="1"/>
</dbReference>
<dbReference type="GO" id="GO:0006633">
    <property type="term" value="P:fatty acid biosynthetic process"/>
    <property type="evidence" value="ECO:0007669"/>
    <property type="project" value="TreeGrafter"/>
</dbReference>
<dbReference type="Gene3D" id="3.40.366.10">
    <property type="entry name" value="Malonyl-Coenzyme A Acyl Carrier Protein, domain 2"/>
    <property type="match status" value="1"/>
</dbReference>
<dbReference type="InterPro" id="IPR014030">
    <property type="entry name" value="Ketoacyl_synth_N"/>
</dbReference>
<evidence type="ECO:0000313" key="12">
    <source>
        <dbReference type="EMBL" id="TVY20328.1"/>
    </source>
</evidence>
<dbReference type="InterPro" id="IPR006162">
    <property type="entry name" value="Ppantetheine_attach_site"/>
</dbReference>
<dbReference type="InterPro" id="IPR014031">
    <property type="entry name" value="Ketoacyl_synth_C"/>
</dbReference>
<dbReference type="SUPFAM" id="SSF51735">
    <property type="entry name" value="NAD(P)-binding Rossmann-fold domains"/>
    <property type="match status" value="2"/>
</dbReference>
<name>A0A8T9BK27_9HELO</name>
<evidence type="ECO:0000256" key="2">
    <source>
        <dbReference type="ARBA" id="ARBA00022553"/>
    </source>
</evidence>
<feature type="active site" description="Proton acceptor; for dehydratase activity" evidence="7">
    <location>
        <position position="1000"/>
    </location>
</feature>
<dbReference type="Pfam" id="PF00109">
    <property type="entry name" value="ketoacyl-synt"/>
    <property type="match status" value="2"/>
</dbReference>
<dbReference type="GO" id="GO:0016491">
    <property type="term" value="F:oxidoreductase activity"/>
    <property type="evidence" value="ECO:0007669"/>
    <property type="project" value="InterPro"/>
</dbReference>
<dbReference type="InterPro" id="IPR049900">
    <property type="entry name" value="PKS_mFAS_DH"/>
</dbReference>
<dbReference type="Pfam" id="PF13602">
    <property type="entry name" value="ADH_zinc_N_2"/>
    <property type="match status" value="1"/>
</dbReference>
<dbReference type="PROSITE" id="PS52019">
    <property type="entry name" value="PKS_MFAS_DH"/>
    <property type="match status" value="1"/>
</dbReference>
<evidence type="ECO:0000256" key="1">
    <source>
        <dbReference type="ARBA" id="ARBA00022450"/>
    </source>
</evidence>
<dbReference type="Gene3D" id="3.90.180.10">
    <property type="entry name" value="Medium-chain alcohol dehydrogenases, catalytic domain"/>
    <property type="match status" value="1"/>
</dbReference>
<dbReference type="Pfam" id="PF00550">
    <property type="entry name" value="PP-binding"/>
    <property type="match status" value="1"/>
</dbReference>
<dbReference type="Gene3D" id="3.40.50.150">
    <property type="entry name" value="Vaccinia Virus protein VP39"/>
    <property type="match status" value="1"/>
</dbReference>
<dbReference type="Pfam" id="PF21089">
    <property type="entry name" value="PKS_DH_N"/>
    <property type="match status" value="1"/>
</dbReference>
<feature type="domain" description="Ketosynthase family 3 (KS3)" evidence="10">
    <location>
        <begin position="24"/>
        <end position="472"/>
    </location>
</feature>
<keyword evidence="1" id="KW-0596">Phosphopantetheine</keyword>
<keyword evidence="6" id="KW-0012">Acyltransferase</keyword>
<dbReference type="InterPro" id="IPR020841">
    <property type="entry name" value="PKS_Beta-ketoAc_synthase_dom"/>
</dbReference>
<dbReference type="InterPro" id="IPR020807">
    <property type="entry name" value="PKS_DH"/>
</dbReference>
<dbReference type="Proteomes" id="UP000469559">
    <property type="component" value="Unassembled WGS sequence"/>
</dbReference>
<keyword evidence="2" id="KW-0597">Phosphoprotein</keyword>
<dbReference type="InterPro" id="IPR056501">
    <property type="entry name" value="NAD-bd_HRPKS_sdrA"/>
</dbReference>
<sequence length="2409" mass="262822">MTMMKDHSQPVSNGPSPDSQSHIQAPLAVIGMSCRLPGKSNSPSSLWEFLERGGIASNTTPATRFNLDTHYVGSPKPNTMRSPGGMYLENIDPQEFDAPFFNISREDAIAMDPQQRQLLEVVYEGLENAGITLESLDGAAVACFVASFTCDYGDMLGRDPEDRPPGTLVGLGRAILSNRISHFLNIKGPSVTLDTACSGTLQGIDIASRYLQTREVTTAIVAGANLFLRYALSIIWIVSLWNIIKGNPENANTLTPVGNMKTAHSLTGRCHTFDKKADGYAKAEAVNAVIIKRLDDAIRDGDPIRAVIRGTATTSDGRTPGIASPSSEAQARAIKSAYANAGISDYSITSYLECHGTGTQAGDPIELNGAASVFAPARPKDDPLRIGSIKSNIGHSEPSAGISGLLKTILALEKGIIPGNPTFDDPNPKIDFENLRVRPSKASIPWPDVPYRRASVNSFGFGGSNAHIVVDETASYLGREPDAHCSSYLSGEDNLFAEDDTVSRPATLVFSANDEKSLKSYVKALSDHLINPNVQIKLPDLAYTLSHRRTRHFHRAYLVTQDPTNIDQGKLVLGKKGLGVPKIGFVFTGQGAQWPRMGKSLLDTFPSTRILLKKLDDVLQSLPDPPAWSLLGELTEARKPQHLRQPEFSQPIVTALQLVILEILDTWGIKPEAVVGHSSGEIAAACAAGYLTQEQAIKIAFYRGRAVVLDGSKASLGMLAVGLGPDKVQEYIGDLYLLVQIGCFNSPNSVTLSGDSAALEIVRERIDKDKHFARLLQVDVAYHSKFMESIAACYKELLLQNCDIPADAHSIDTVTMYSSVSGRQLDYACDAAYWMSNMESPVRFDQAVQAMLSAPTGAPDFLIEIGPSGALAGPISQITALKGSSVQYCAALTRGKDAIEALFAVAGRLFISGGNVDLAKVNADERDLSGRQPRLIVDLPNYVWNHSTKYWHESEASKDWRFRKFPHHDLLGGKVLGTSWELPSFNKTLRMKDQPWLRDHGMGSDIIFPAAGFISMAIEAMYQSHNALKPETNVSSVDQLSYRLRNVRFDKALVLEEENDAKVTLHLAPHPGPKETWYDFRVVSLSEGSWTEHSSGLIRLENLSTEVVSKDKLAPLKYAKSGSEWYRAFNSIGYGYGPEFQKLLSVEAVAGSLTTRNHISLTEPASILTQSRYPMHPCTLDACIQAFIPSVWRGDRCAPDTVLLPAIIDDLVMTNAAKTSDIGVAIATSKYSGRGRKDDKRNWHTDISMYDPETGNMMLKINALRYHKLPTGTDVGAEHTITRSMWNPDIDFLSAEQFANLAVDKSGSTVQRIIDLIAHKKPALKVMEVDLGSTDTSSIWFAEVNEESRPTRALYSTFNFLIADANNFVAVHENLSRHRDSTTTLIDVTAADFTFEESEFDLVILKGDKLNQRLLKSVLQNVRGVLSDGGYAILAENSSIVTDSGSGSEEDVVVVNSENILNADQVAAIATANDFYRTATVSCESCTSVNIFVAEPKVTVLPKTRELVIANFTDRKPTSEMTTALEVAGWSILESHQPLEDIKPKSTVLIQDELFSPVVKSVSSAQWDSLKYLVSQGCKILWLTQGSQMNVRTPDNALIHGMFRTVRQEDTSLRLMTLDVHESTGPDTIPAVVKVLEIIAGTLPKTFVDNEFVERNGVVFVNRIVPDKMVNQFKDDEGGRGAQPVVKSLHDVQGIANLRAERLGSLDALQYTEAPHTSMEDEHVEIEIIAAGLNSKDITTTQGNTPGNEHLLGMEGAGLVTRVGKTVKTFKVGDRVAVVAQATFANRVQCPVQYAHHIPTSMSFEEAATIPIAYLTSMYCLFNVGNLQKGQSVLIHAAAGGVGIACIYLAKYVGAEIYVTVGSDEKRSFLKETFGLHDDRIFSSRTTDFARKIKAITQNKGIDLIINSLTGELLDESWRICADSGTMVEIGNKDILERQYLSMEPFDRNCSYRSVAIQKLSPSTVTSLISRCFDLISGGHIKPINPVTRFGFDRIREAFAHMRDGRHIGKVVITDGEKGMTTRVPIRPAMHEISLQSDVSYLIVGGLKGICGSLAVYMAAHGAKHIIPMTRSGISDKRSQAIVRDCNALGCEVQEAKADVTSADDVECAFKAATHPVGGIIQGAVILRDKPFEAMTLEDYNTAASAKVQGTWNLHRSSLAHKSPMSFFTLLSSMSGIVGQKAQANYSAANVFMDAFASYRHSEGLPAHSLDLGIIEEVGFAAREGGIQERMDNRIWLGVNESMVCRMFKYSILQQTQPINPESANQLIIGIALPQQKGSDLESDARFSPLFSNHNSGEQRKGSKAGDEDAKAVQTFLLLHRNKADKSSLVAAGLEVLSMQFTKTLRLTEAMEPAKSLSAYGVDSLSAVEVRNWVRVELGVELTTLDITNASSLFGLCEKMIAKMPAVGE</sequence>
<dbReference type="InterPro" id="IPR050091">
    <property type="entry name" value="PKS_NRPS_Biosynth_Enz"/>
</dbReference>
<dbReference type="InterPro" id="IPR013154">
    <property type="entry name" value="ADH-like_N"/>
</dbReference>
<dbReference type="SMART" id="SM00829">
    <property type="entry name" value="PKS_ER"/>
    <property type="match status" value="1"/>
</dbReference>
<dbReference type="Pfam" id="PF16197">
    <property type="entry name" value="KAsynt_C_assoc"/>
    <property type="match status" value="1"/>
</dbReference>
<dbReference type="GO" id="GO:0031177">
    <property type="term" value="F:phosphopantetheine binding"/>
    <property type="evidence" value="ECO:0007669"/>
    <property type="project" value="InterPro"/>
</dbReference>
<feature type="domain" description="PKS/mFAS DH" evidence="11">
    <location>
        <begin position="968"/>
        <end position="1275"/>
    </location>
</feature>
<dbReference type="FunFam" id="3.40.50.720:FF:000209">
    <property type="entry name" value="Polyketide synthase Pks12"/>
    <property type="match status" value="1"/>
</dbReference>
<dbReference type="PROSITE" id="PS00012">
    <property type="entry name" value="PHOSPHOPANTETHEINE"/>
    <property type="match status" value="1"/>
</dbReference>
<dbReference type="CDD" id="cd00833">
    <property type="entry name" value="PKS"/>
    <property type="match status" value="1"/>
</dbReference>
<organism evidence="12 13">
    <name type="scientific">Lachnellula arida</name>
    <dbReference type="NCBI Taxonomy" id="1316785"/>
    <lineage>
        <taxon>Eukaryota</taxon>
        <taxon>Fungi</taxon>
        <taxon>Dikarya</taxon>
        <taxon>Ascomycota</taxon>
        <taxon>Pezizomycotina</taxon>
        <taxon>Leotiomycetes</taxon>
        <taxon>Helotiales</taxon>
        <taxon>Lachnaceae</taxon>
        <taxon>Lachnellula</taxon>
    </lineage>
</organism>
<evidence type="ECO:0000256" key="6">
    <source>
        <dbReference type="ARBA" id="ARBA00023315"/>
    </source>
</evidence>
<feature type="region of interest" description="C-terminal hotdog fold" evidence="7">
    <location>
        <begin position="1117"/>
        <end position="1275"/>
    </location>
</feature>
<dbReference type="SUPFAM" id="SSF53901">
    <property type="entry name" value="Thiolase-like"/>
    <property type="match status" value="1"/>
</dbReference>
<dbReference type="InterPro" id="IPR057326">
    <property type="entry name" value="KR_dom"/>
</dbReference>
<dbReference type="InterPro" id="IPR013968">
    <property type="entry name" value="PKS_KR"/>
</dbReference>
<dbReference type="OrthoDB" id="329835at2759"/>
<feature type="region of interest" description="N-terminal hotdog fold" evidence="7">
    <location>
        <begin position="968"/>
        <end position="1105"/>
    </location>
</feature>
<dbReference type="PANTHER" id="PTHR43775:SF18">
    <property type="entry name" value="ENZYME, PUTATIVE (JCVI)-RELATED"/>
    <property type="match status" value="1"/>
</dbReference>
<dbReference type="InterPro" id="IPR042104">
    <property type="entry name" value="PKS_dehydratase_sf"/>
</dbReference>
<dbReference type="SMART" id="SM00822">
    <property type="entry name" value="PKS_KR"/>
    <property type="match status" value="1"/>
</dbReference>
<dbReference type="SUPFAM" id="SSF50129">
    <property type="entry name" value="GroES-like"/>
    <property type="match status" value="1"/>
</dbReference>
<keyword evidence="5" id="KW-0511">Multifunctional enzyme</keyword>
<evidence type="ECO:0000256" key="3">
    <source>
        <dbReference type="ARBA" id="ARBA00022679"/>
    </source>
</evidence>
<dbReference type="SMART" id="SM00825">
    <property type="entry name" value="PKS_KS"/>
    <property type="match status" value="1"/>
</dbReference>
<dbReference type="InterPro" id="IPR036736">
    <property type="entry name" value="ACP-like_sf"/>
</dbReference>
<feature type="domain" description="Carrier" evidence="9">
    <location>
        <begin position="2328"/>
        <end position="2404"/>
    </location>
</feature>
<dbReference type="SMART" id="SM00823">
    <property type="entry name" value="PKS_PP"/>
    <property type="match status" value="1"/>
</dbReference>
<dbReference type="CDD" id="cd05195">
    <property type="entry name" value="enoyl_red"/>
    <property type="match status" value="1"/>
</dbReference>
<dbReference type="GO" id="GO:0004312">
    <property type="term" value="F:fatty acid synthase activity"/>
    <property type="evidence" value="ECO:0007669"/>
    <property type="project" value="TreeGrafter"/>
</dbReference>
<proteinExistence type="predicted"/>
<feature type="active site" description="Proton donor; for dehydratase activity" evidence="7">
    <location>
        <position position="1181"/>
    </location>
</feature>
<evidence type="ECO:0000259" key="11">
    <source>
        <dbReference type="PROSITE" id="PS52019"/>
    </source>
</evidence>
<dbReference type="SUPFAM" id="SSF52151">
    <property type="entry name" value="FabD/lysophospholipase-like"/>
    <property type="match status" value="1"/>
</dbReference>
<keyword evidence="4" id="KW-0521">NADP</keyword>
<dbReference type="EMBL" id="QGMF01000060">
    <property type="protein sequence ID" value="TVY20328.1"/>
    <property type="molecule type" value="Genomic_DNA"/>
</dbReference>
<dbReference type="InterPro" id="IPR020806">
    <property type="entry name" value="PKS_PP-bd"/>
</dbReference>
<dbReference type="Pfam" id="PF14765">
    <property type="entry name" value="PS-DH"/>
    <property type="match status" value="1"/>
</dbReference>
<dbReference type="Pfam" id="PF00698">
    <property type="entry name" value="Acyl_transf_1"/>
    <property type="match status" value="1"/>
</dbReference>
<feature type="region of interest" description="Disordered" evidence="8">
    <location>
        <begin position="1"/>
        <end position="22"/>
    </location>
</feature>
<reference evidence="12 13" key="1">
    <citation type="submission" date="2018-05" db="EMBL/GenBank/DDBJ databases">
        <title>Whole genome sequencing for identification of molecular markers to develop diagnostic detection tools for the regulated plant pathogen Lachnellula willkommii.</title>
        <authorList>
            <person name="Giroux E."/>
            <person name="Bilodeau G."/>
        </authorList>
    </citation>
    <scope>NUCLEOTIDE SEQUENCE [LARGE SCALE GENOMIC DNA]</scope>
    <source>
        <strain evidence="12 13">CBS 203.66</strain>
    </source>
</reference>
<feature type="compositionally biased region" description="Polar residues" evidence="8">
    <location>
        <begin position="9"/>
        <end position="22"/>
    </location>
</feature>
<evidence type="ECO:0000256" key="7">
    <source>
        <dbReference type="PROSITE-ProRule" id="PRU01363"/>
    </source>
</evidence>
<dbReference type="GO" id="GO:0030639">
    <property type="term" value="P:polyketide biosynthetic process"/>
    <property type="evidence" value="ECO:0007669"/>
    <property type="project" value="UniProtKB-ARBA"/>
</dbReference>
<dbReference type="InterPro" id="IPR014043">
    <property type="entry name" value="Acyl_transferase_dom"/>
</dbReference>
<dbReference type="SMART" id="SM00827">
    <property type="entry name" value="PKS_AT"/>
    <property type="match status" value="1"/>
</dbReference>
<keyword evidence="13" id="KW-1185">Reference proteome</keyword>